<organism evidence="1 2">
    <name type="scientific">bacterium (Candidatus Ratteibacteria) CG_4_10_14_3_um_filter_41_18</name>
    <dbReference type="NCBI Taxonomy" id="2014287"/>
    <lineage>
        <taxon>Bacteria</taxon>
        <taxon>Candidatus Ratteibacteria</taxon>
    </lineage>
</organism>
<proteinExistence type="predicted"/>
<sequence length="189" mass="20761">AVLYGKASKIRTIVTGESDIQAVANQMMDTIISGGGVPLEGLRCATRMYNSGDYTAAGSPTPISLSSTDLTFRNAASDYVRIKIDPTTSLTVKKGKNSNLLNIDEDSELSDLDFNKKIDIVNTATNNSCFRYYDQQDREFSAISLNPDTNRDKISKIMICLAARSSLSAISRTIILYNSVTIRNIYHID</sequence>
<name>A0A2M7M421_9BACT</name>
<evidence type="ECO:0000313" key="2">
    <source>
        <dbReference type="Proteomes" id="UP000229703"/>
    </source>
</evidence>
<protein>
    <submittedName>
        <fullName evidence="1">Uncharacterized protein</fullName>
    </submittedName>
</protein>
<evidence type="ECO:0000313" key="1">
    <source>
        <dbReference type="EMBL" id="PIX77467.1"/>
    </source>
</evidence>
<comment type="caution">
    <text evidence="1">The sequence shown here is derived from an EMBL/GenBank/DDBJ whole genome shotgun (WGS) entry which is preliminary data.</text>
</comment>
<dbReference type="AlphaFoldDB" id="A0A2M7M421"/>
<gene>
    <name evidence="1" type="ORF">COZ37_02480</name>
</gene>
<dbReference type="EMBL" id="PFJK01000108">
    <property type="protein sequence ID" value="PIX77467.1"/>
    <property type="molecule type" value="Genomic_DNA"/>
</dbReference>
<dbReference type="Proteomes" id="UP000229703">
    <property type="component" value="Unassembled WGS sequence"/>
</dbReference>
<reference evidence="2" key="1">
    <citation type="submission" date="2017-09" db="EMBL/GenBank/DDBJ databases">
        <title>Depth-based differentiation of microbial function through sediment-hosted aquifers and enrichment of novel symbionts in the deep terrestrial subsurface.</title>
        <authorList>
            <person name="Probst A.J."/>
            <person name="Ladd B."/>
            <person name="Jarett J.K."/>
            <person name="Geller-Mcgrath D.E."/>
            <person name="Sieber C.M.K."/>
            <person name="Emerson J.B."/>
            <person name="Anantharaman K."/>
            <person name="Thomas B.C."/>
            <person name="Malmstrom R."/>
            <person name="Stieglmeier M."/>
            <person name="Klingl A."/>
            <person name="Woyke T."/>
            <person name="Ryan C.M."/>
            <person name="Banfield J.F."/>
        </authorList>
    </citation>
    <scope>NUCLEOTIDE SEQUENCE [LARGE SCALE GENOMIC DNA]</scope>
</reference>
<accession>A0A2M7M421</accession>
<feature type="non-terminal residue" evidence="1">
    <location>
        <position position="1"/>
    </location>
</feature>